<keyword evidence="1" id="KW-0732">Signal</keyword>
<feature type="signal peptide" evidence="1">
    <location>
        <begin position="1"/>
        <end position="38"/>
    </location>
</feature>
<evidence type="ECO:0000313" key="2">
    <source>
        <dbReference type="EMBL" id="GAA0518077.1"/>
    </source>
</evidence>
<evidence type="ECO:0000256" key="1">
    <source>
        <dbReference type="SAM" id="SignalP"/>
    </source>
</evidence>
<keyword evidence="3" id="KW-1185">Reference proteome</keyword>
<dbReference type="EMBL" id="BAAADB010000029">
    <property type="protein sequence ID" value="GAA0518077.1"/>
    <property type="molecule type" value="Genomic_DNA"/>
</dbReference>
<proteinExistence type="predicted"/>
<dbReference type="Pfam" id="PF19671">
    <property type="entry name" value="DUF6174"/>
    <property type="match status" value="1"/>
</dbReference>
<feature type="chain" id="PRO_5046490448" description="SCP domain-containing protein" evidence="1">
    <location>
        <begin position="39"/>
        <end position="194"/>
    </location>
</feature>
<dbReference type="Proteomes" id="UP001500191">
    <property type="component" value="Unassembled WGS sequence"/>
</dbReference>
<gene>
    <name evidence="2" type="ORF">GCM10008937_27010</name>
</gene>
<sequence length="194" mass="20683">MPVSFGPYAARMTPRVRHAVPRVLLTSLLMAVTGAALAGGGHGPRTGAPTTAPFGCRAGYVRPDFRALNAQLTRARALWDRQRPANYTYDVNQIAAPVLFPGTRVTVSGGRVTRTALVPGQTGTVNPALAARTMDARFTEMAATLKAQAKAPCPVVRQSFDPAYGYPTRFASGLGDEGIMDGFGEWTIRTFTVN</sequence>
<name>A0ABN1CG91_9DEIO</name>
<organism evidence="2 3">
    <name type="scientific">Deinococcus depolymerans</name>
    <dbReference type="NCBI Taxonomy" id="392408"/>
    <lineage>
        <taxon>Bacteria</taxon>
        <taxon>Thermotogati</taxon>
        <taxon>Deinococcota</taxon>
        <taxon>Deinococci</taxon>
        <taxon>Deinococcales</taxon>
        <taxon>Deinococcaceae</taxon>
        <taxon>Deinococcus</taxon>
    </lineage>
</organism>
<evidence type="ECO:0000313" key="3">
    <source>
        <dbReference type="Proteomes" id="UP001500191"/>
    </source>
</evidence>
<comment type="caution">
    <text evidence="2">The sequence shown here is derived from an EMBL/GenBank/DDBJ whole genome shotgun (WGS) entry which is preliminary data.</text>
</comment>
<protein>
    <recommendedName>
        <fullName evidence="4">SCP domain-containing protein</fullName>
    </recommendedName>
</protein>
<evidence type="ECO:0008006" key="4">
    <source>
        <dbReference type="Google" id="ProtNLM"/>
    </source>
</evidence>
<reference evidence="2 3" key="1">
    <citation type="journal article" date="2019" name="Int. J. Syst. Evol. Microbiol.">
        <title>The Global Catalogue of Microorganisms (GCM) 10K type strain sequencing project: providing services to taxonomists for standard genome sequencing and annotation.</title>
        <authorList>
            <consortium name="The Broad Institute Genomics Platform"/>
            <consortium name="The Broad Institute Genome Sequencing Center for Infectious Disease"/>
            <person name="Wu L."/>
            <person name="Ma J."/>
        </authorList>
    </citation>
    <scope>NUCLEOTIDE SEQUENCE [LARGE SCALE GENOMIC DNA]</scope>
    <source>
        <strain evidence="2 3">JCM 14368</strain>
    </source>
</reference>
<dbReference type="InterPro" id="IPR046172">
    <property type="entry name" value="DUF6174"/>
</dbReference>
<accession>A0ABN1CG91</accession>